<keyword evidence="1" id="KW-0808">Transferase</keyword>
<keyword evidence="1" id="KW-0548">Nucleotidyltransferase</keyword>
<dbReference type="RefSeq" id="WP_214419543.1">
    <property type="nucleotide sequence ID" value="NZ_CP075546.1"/>
</dbReference>
<evidence type="ECO:0000313" key="2">
    <source>
        <dbReference type="Proteomes" id="UP000680656"/>
    </source>
</evidence>
<keyword evidence="2" id="KW-1185">Reference proteome</keyword>
<dbReference type="GO" id="GO:0016779">
    <property type="term" value="F:nucleotidyltransferase activity"/>
    <property type="evidence" value="ECO:0007669"/>
    <property type="project" value="UniProtKB-KW"/>
</dbReference>
<protein>
    <submittedName>
        <fullName evidence="1">Galactose-1-phosphate uridylyltransferase</fullName>
    </submittedName>
</protein>
<dbReference type="EMBL" id="CP075546">
    <property type="protein sequence ID" value="QVV88740.1"/>
    <property type="molecule type" value="Genomic_DNA"/>
</dbReference>
<gene>
    <name evidence="1" type="ORF">KHC33_15690</name>
</gene>
<dbReference type="AlphaFoldDB" id="A0A8E7EJR7"/>
<dbReference type="Proteomes" id="UP000680656">
    <property type="component" value="Chromosome"/>
</dbReference>
<dbReference type="GeneID" id="65098656"/>
<dbReference type="SUPFAM" id="SSF54197">
    <property type="entry name" value="HIT-like"/>
    <property type="match status" value="1"/>
</dbReference>
<dbReference type="KEGG" id="mrtj:KHC33_15690"/>
<dbReference type="InterPro" id="IPR036265">
    <property type="entry name" value="HIT-like_sf"/>
</dbReference>
<dbReference type="Gene3D" id="3.30.428.10">
    <property type="entry name" value="HIT-like"/>
    <property type="match status" value="1"/>
</dbReference>
<sequence length="310" mass="35402">MFQSRRLEHANGFIEFRTESLTGLKTRICPERLKRGIGIPDIPEYSSEGCPFCSDLVTSVTPVFPDGSRLIIGESITFPNLYPFASYHTVTVISRDHMVRTFTHRQIHDALTAQIESLEEQSGYVSINWNFLPSAGASLPHPHLQGLADPVPDTLPMKYLHGSEEFFHRHDYSWWKVLCDHESDSDRFLNGLNLFWYAHPVPIGEKEIRCVLPGTTLTDFGCVVRDFAEDLVRILDFYQDMGNGAWNLSIFFGKESERRYFNSFATIVARINPNPLSTSDTAFMEKLHLEPVILTLPEDIGMLWRTNNKS</sequence>
<evidence type="ECO:0000313" key="1">
    <source>
        <dbReference type="EMBL" id="QVV88740.1"/>
    </source>
</evidence>
<organism evidence="1 2">
    <name type="scientific">Methanospirillum purgamenti</name>
    <dbReference type="NCBI Taxonomy" id="2834276"/>
    <lineage>
        <taxon>Archaea</taxon>
        <taxon>Methanobacteriati</taxon>
        <taxon>Methanobacteriota</taxon>
        <taxon>Stenosarchaea group</taxon>
        <taxon>Methanomicrobia</taxon>
        <taxon>Methanomicrobiales</taxon>
        <taxon>Methanospirillaceae</taxon>
        <taxon>Methanospirillum</taxon>
    </lineage>
</organism>
<name>A0A8E7EJR7_9EURY</name>
<reference evidence="1 2" key="1">
    <citation type="submission" date="2021-05" db="EMBL/GenBank/DDBJ databases">
        <title>A novel Methanospirillum isolate from a pyrite-forming mixed culture.</title>
        <authorList>
            <person name="Bunk B."/>
            <person name="Sproer C."/>
            <person name="Spring S."/>
            <person name="Pester M."/>
        </authorList>
    </citation>
    <scope>NUCLEOTIDE SEQUENCE [LARGE SCALE GENOMIC DNA]</scope>
    <source>
        <strain evidence="1 2">J.3.6.1-F.2.7.3</strain>
    </source>
</reference>
<proteinExistence type="predicted"/>
<accession>A0A8E7EJR7</accession>